<dbReference type="InterPro" id="IPR050780">
    <property type="entry name" value="Mucin_vWF_Thrombospondin_sf"/>
</dbReference>
<dbReference type="SMART" id="SM00832">
    <property type="entry name" value="C8"/>
    <property type="match status" value="1"/>
</dbReference>
<keyword evidence="2" id="KW-0732">Signal</keyword>
<dbReference type="SUPFAM" id="SSF56436">
    <property type="entry name" value="C-type lectin-like"/>
    <property type="match status" value="2"/>
</dbReference>
<dbReference type="Pfam" id="PF12661">
    <property type="entry name" value="hEGF"/>
    <property type="match status" value="1"/>
</dbReference>
<feature type="disulfide bond" evidence="6">
    <location>
        <begin position="586"/>
        <end position="595"/>
    </location>
</feature>
<dbReference type="SUPFAM" id="SSF57196">
    <property type="entry name" value="EGF/Laminin"/>
    <property type="match status" value="4"/>
</dbReference>
<evidence type="ECO:0000256" key="5">
    <source>
        <dbReference type="ARBA" id="ARBA00023180"/>
    </source>
</evidence>
<dbReference type="InterPro" id="IPR016186">
    <property type="entry name" value="C-type_lectin-like/link_sf"/>
</dbReference>
<dbReference type="Gene3D" id="3.10.100.10">
    <property type="entry name" value="Mannose-Binding Protein A, subunit A"/>
    <property type="match status" value="2"/>
</dbReference>
<dbReference type="InterPro" id="IPR013032">
    <property type="entry name" value="EGF-like_CS"/>
</dbReference>
<keyword evidence="5" id="KW-0325">Glycoprotein</keyword>
<evidence type="ECO:0000256" key="2">
    <source>
        <dbReference type="ARBA" id="ARBA00022729"/>
    </source>
</evidence>
<dbReference type="PROSITE" id="PS51233">
    <property type="entry name" value="VWFD"/>
    <property type="match status" value="1"/>
</dbReference>
<dbReference type="CDD" id="cd00054">
    <property type="entry name" value="EGF_CA"/>
    <property type="match status" value="4"/>
</dbReference>
<dbReference type="PROSITE" id="PS00022">
    <property type="entry name" value="EGF_1"/>
    <property type="match status" value="3"/>
</dbReference>
<keyword evidence="4 6" id="KW-1015">Disulfide bond</keyword>
<dbReference type="InterPro" id="IPR001304">
    <property type="entry name" value="C-type_lectin-like"/>
</dbReference>
<feature type="disulfide bond" evidence="6">
    <location>
        <begin position="208"/>
        <end position="217"/>
    </location>
</feature>
<dbReference type="SMART" id="SM00034">
    <property type="entry name" value="CLECT"/>
    <property type="match status" value="2"/>
</dbReference>
<comment type="caution">
    <text evidence="6">Lacks conserved residue(s) required for the propagation of feature annotation.</text>
</comment>
<dbReference type="FunFam" id="2.10.25.10:FF:000095">
    <property type="entry name" value="Notch, isoform B"/>
    <property type="match status" value="1"/>
</dbReference>
<evidence type="ECO:0000256" key="4">
    <source>
        <dbReference type="ARBA" id="ARBA00023157"/>
    </source>
</evidence>
<dbReference type="InterPro" id="IPR014853">
    <property type="entry name" value="VWF/SSPO/ZAN-like_Cys-rich_dom"/>
</dbReference>
<dbReference type="GO" id="GO:0031012">
    <property type="term" value="C:extracellular matrix"/>
    <property type="evidence" value="ECO:0007669"/>
    <property type="project" value="TreeGrafter"/>
</dbReference>
<evidence type="ECO:0000256" key="1">
    <source>
        <dbReference type="ARBA" id="ARBA00022536"/>
    </source>
</evidence>
<dbReference type="Pfam" id="PF00094">
    <property type="entry name" value="VWD"/>
    <property type="match status" value="1"/>
</dbReference>
<dbReference type="SMART" id="SM00179">
    <property type="entry name" value="EGF_CA"/>
    <property type="match status" value="4"/>
</dbReference>
<dbReference type="InterPro" id="IPR001846">
    <property type="entry name" value="VWF_type-D"/>
</dbReference>
<evidence type="ECO:0000256" key="3">
    <source>
        <dbReference type="ARBA" id="ARBA00022737"/>
    </source>
</evidence>
<dbReference type="InterPro" id="IPR000742">
    <property type="entry name" value="EGF"/>
</dbReference>
<dbReference type="Proteomes" id="UP001152795">
    <property type="component" value="Unassembled WGS sequence"/>
</dbReference>
<dbReference type="Pfam" id="PF08742">
    <property type="entry name" value="C8"/>
    <property type="match status" value="1"/>
</dbReference>
<dbReference type="PANTHER" id="PTHR11339:SF373">
    <property type="entry name" value="VWFD DOMAIN-CONTAINING PROTEIN"/>
    <property type="match status" value="1"/>
</dbReference>
<evidence type="ECO:0000313" key="7">
    <source>
        <dbReference type="EMBL" id="CAB3995032.1"/>
    </source>
</evidence>
<organism evidence="7 8">
    <name type="scientific">Paramuricea clavata</name>
    <name type="common">Red gorgonian</name>
    <name type="synonym">Violescent sea-whip</name>
    <dbReference type="NCBI Taxonomy" id="317549"/>
    <lineage>
        <taxon>Eukaryota</taxon>
        <taxon>Metazoa</taxon>
        <taxon>Cnidaria</taxon>
        <taxon>Anthozoa</taxon>
        <taxon>Octocorallia</taxon>
        <taxon>Malacalcyonacea</taxon>
        <taxon>Plexauridae</taxon>
        <taxon>Paramuricea</taxon>
    </lineage>
</organism>
<dbReference type="OrthoDB" id="5989513at2759"/>
<feature type="disulfide bond" evidence="6">
    <location>
        <begin position="282"/>
        <end position="291"/>
    </location>
</feature>
<dbReference type="CDD" id="cd00037">
    <property type="entry name" value="CLECT"/>
    <property type="match status" value="2"/>
</dbReference>
<dbReference type="Pfam" id="PF00059">
    <property type="entry name" value="Lectin_C"/>
    <property type="match status" value="2"/>
</dbReference>
<keyword evidence="3" id="KW-0677">Repeat</keyword>
<dbReference type="PANTHER" id="PTHR11339">
    <property type="entry name" value="EXTRACELLULAR MATRIX GLYCOPROTEIN RELATED"/>
    <property type="match status" value="1"/>
</dbReference>
<dbReference type="InterPro" id="IPR016187">
    <property type="entry name" value="CTDL_fold"/>
</dbReference>
<reference evidence="7" key="1">
    <citation type="submission" date="2020-04" db="EMBL/GenBank/DDBJ databases">
        <authorList>
            <person name="Alioto T."/>
            <person name="Alioto T."/>
            <person name="Gomez Garrido J."/>
        </authorList>
    </citation>
    <scope>NUCLEOTIDE SEQUENCE</scope>
    <source>
        <strain evidence="7">A484AB</strain>
    </source>
</reference>
<dbReference type="SMART" id="SM00216">
    <property type="entry name" value="VWD"/>
    <property type="match status" value="1"/>
</dbReference>
<dbReference type="GO" id="GO:0005615">
    <property type="term" value="C:extracellular space"/>
    <property type="evidence" value="ECO:0007669"/>
    <property type="project" value="TreeGrafter"/>
</dbReference>
<dbReference type="SMART" id="SM00181">
    <property type="entry name" value="EGF"/>
    <property type="match status" value="5"/>
</dbReference>
<dbReference type="EMBL" id="CACRXK020002587">
    <property type="protein sequence ID" value="CAB3995032.1"/>
    <property type="molecule type" value="Genomic_DNA"/>
</dbReference>
<keyword evidence="1 6" id="KW-0245">EGF-like domain</keyword>
<dbReference type="InterPro" id="IPR001881">
    <property type="entry name" value="EGF-like_Ca-bd_dom"/>
</dbReference>
<evidence type="ECO:0000313" key="8">
    <source>
        <dbReference type="Proteomes" id="UP001152795"/>
    </source>
</evidence>
<dbReference type="FunFam" id="2.10.25.10:FF:000173">
    <property type="entry name" value="Neurogenic locus notch protein 2"/>
    <property type="match status" value="1"/>
</dbReference>
<dbReference type="PROSITE" id="PS00010">
    <property type="entry name" value="ASX_HYDROXYL"/>
    <property type="match status" value="1"/>
</dbReference>
<dbReference type="PROSITE" id="PS01186">
    <property type="entry name" value="EGF_2"/>
    <property type="match status" value="2"/>
</dbReference>
<dbReference type="AlphaFoldDB" id="A0A6S7GXU9"/>
<dbReference type="GO" id="GO:0005509">
    <property type="term" value="F:calcium ion binding"/>
    <property type="evidence" value="ECO:0007669"/>
    <property type="project" value="InterPro"/>
</dbReference>
<dbReference type="InterPro" id="IPR000152">
    <property type="entry name" value="EGF-type_Asp/Asn_hydroxyl_site"/>
</dbReference>
<comment type="caution">
    <text evidence="7">The sequence shown here is derived from an EMBL/GenBank/DDBJ whole genome shotgun (WGS) entry which is preliminary data.</text>
</comment>
<dbReference type="PROSITE" id="PS50026">
    <property type="entry name" value="EGF_3"/>
    <property type="match status" value="3"/>
</dbReference>
<evidence type="ECO:0000256" key="6">
    <source>
        <dbReference type="PROSITE-ProRule" id="PRU00076"/>
    </source>
</evidence>
<accession>A0A6S7GXU9</accession>
<dbReference type="Gene3D" id="2.10.25.10">
    <property type="entry name" value="Laminin"/>
    <property type="match status" value="4"/>
</dbReference>
<keyword evidence="8" id="KW-1185">Reference proteome</keyword>
<sequence>MTEILALLVLLIVLPSKLDAACPVSWHKYTDNCYKKFPAASWNEARLACDRQDATLAQIAMKGLAENEFIKNKFGGGNWLGISRCHASSTCLLDFSPALWTNWASGQPDKKPQYLPGLDNKDFAVLIQADGTWADQPKLERHAYICEKPEDPCADNFCNPDGSTCVNGTCQCKPGYSGEYCYIGPCDADPCQNEGTCEVVNGNYSCTCVNHYSGKNCEVPPPCKRKNPCVNGVCEDINPVDYRCKCNPGWIGKNCDERPCDRRPCNKAKKCVNKGFSYECVCLKGWTGPNCEKVGNAGGDPHYFTFDRKRYDFMGKCEYVFAKDCSEERAFEVYQQNEPCGSGTVSCTKTIKVLTQSMEVTMERQGIIYVDGIRVNLPWKKSGSNTTITRWSRGALMDVPDLLFSVRWDGSYAIYVKINQRYENRTCGLMGNADSNQNNDYRLPDGTFTNDISKFANSWKTNPKCANGLVPPEQCEQLSASEYKDINERCAKMKQSPFRQCNSRIRPETSYIRNCEYDMCAMKGNRLGAWCQILEKYDRACSSRGIKIDWEGKPGFEVCGNPCANIPCFNGATCKNINRKEFKCTCPKGFSGPTCKNVECKSGYISRGNLCYKRMGRRPWIVARCRPGDSFVSAENQDENQFIYEKFVKTSRKSFWMNARVCAAGKLCDQTFGPVFYHNFGRKVLNTGCVEMPYGKNGKWTAKNCKAASYYICKYEKF</sequence>
<protein>
    <submittedName>
        <fullName evidence="7">C-binding -like</fullName>
    </submittedName>
</protein>
<dbReference type="Pfam" id="PF00008">
    <property type="entry name" value="EGF"/>
    <property type="match status" value="1"/>
</dbReference>
<dbReference type="PROSITE" id="PS50041">
    <property type="entry name" value="C_TYPE_LECTIN_2"/>
    <property type="match status" value="2"/>
</dbReference>
<name>A0A6S7GXU9_PARCT</name>
<proteinExistence type="predicted"/>
<gene>
    <name evidence="7" type="ORF">PACLA_8A003391</name>
</gene>